<evidence type="ECO:0000313" key="2">
    <source>
        <dbReference type="Proteomes" id="UP000284006"/>
    </source>
</evidence>
<comment type="caution">
    <text evidence="1">The sequence shown here is derived from an EMBL/GenBank/DDBJ whole genome shotgun (WGS) entry which is preliminary data.</text>
</comment>
<accession>A0A418Y5C3</accession>
<reference evidence="1 2" key="1">
    <citation type="submission" date="2018-09" db="EMBL/GenBank/DDBJ databases">
        <authorList>
            <person name="Zhu H."/>
        </authorList>
    </citation>
    <scope>NUCLEOTIDE SEQUENCE [LARGE SCALE GENOMIC DNA]</scope>
    <source>
        <strain evidence="1 2">K1S02-61</strain>
    </source>
</reference>
<dbReference type="AlphaFoldDB" id="A0A418Y5C3"/>
<dbReference type="PROSITE" id="PS51257">
    <property type="entry name" value="PROKAR_LIPOPROTEIN"/>
    <property type="match status" value="1"/>
</dbReference>
<proteinExistence type="predicted"/>
<protein>
    <recommendedName>
        <fullName evidence="3">ArsR family transcriptional regulator</fullName>
    </recommendedName>
</protein>
<evidence type="ECO:0008006" key="3">
    <source>
        <dbReference type="Google" id="ProtNLM"/>
    </source>
</evidence>
<keyword evidence="2" id="KW-1185">Reference proteome</keyword>
<gene>
    <name evidence="1" type="ORF">D3872_06720</name>
</gene>
<dbReference type="EMBL" id="QYUP01000069">
    <property type="protein sequence ID" value="RJG21487.1"/>
    <property type="molecule type" value="Genomic_DNA"/>
</dbReference>
<evidence type="ECO:0000313" key="1">
    <source>
        <dbReference type="EMBL" id="RJG21487.1"/>
    </source>
</evidence>
<name>A0A418Y5C3_9BURK</name>
<organism evidence="1 2">
    <name type="scientific">Massilia cavernae</name>
    <dbReference type="NCBI Taxonomy" id="2320864"/>
    <lineage>
        <taxon>Bacteria</taxon>
        <taxon>Pseudomonadati</taxon>
        <taxon>Pseudomonadota</taxon>
        <taxon>Betaproteobacteria</taxon>
        <taxon>Burkholderiales</taxon>
        <taxon>Oxalobacteraceae</taxon>
        <taxon>Telluria group</taxon>
        <taxon>Massilia</taxon>
    </lineage>
</organism>
<sequence length="124" mass="13304">MRRISNLRALVEEFGKRDLGCAAAALFLSCSFSSARNYIVELLDAGVLAAHPVRQGAGCLDRTLYQLTADRLARQRFLATLAESDDAGFSFGPGDRPARRDPLVAALFGAPGSDAEHREPAARA</sequence>
<dbReference type="Proteomes" id="UP000284006">
    <property type="component" value="Unassembled WGS sequence"/>
</dbReference>